<feature type="domain" description="HTH La-type RNA-binding" evidence="4">
    <location>
        <begin position="1049"/>
        <end position="1160"/>
    </location>
</feature>
<feature type="region of interest" description="Disordered" evidence="3">
    <location>
        <begin position="146"/>
        <end position="173"/>
    </location>
</feature>
<feature type="compositionally biased region" description="Basic and acidic residues" evidence="3">
    <location>
        <begin position="894"/>
        <end position="910"/>
    </location>
</feature>
<name>A0A8H5HB68_9AGAR</name>
<protein>
    <recommendedName>
        <fullName evidence="4">HTH La-type RNA-binding domain-containing protein</fullName>
    </recommendedName>
</protein>
<feature type="region of interest" description="Disordered" evidence="3">
    <location>
        <begin position="1"/>
        <end position="106"/>
    </location>
</feature>
<feature type="compositionally biased region" description="Polar residues" evidence="3">
    <location>
        <begin position="147"/>
        <end position="161"/>
    </location>
</feature>
<dbReference type="GO" id="GO:0003723">
    <property type="term" value="F:RNA binding"/>
    <property type="evidence" value="ECO:0007669"/>
    <property type="project" value="UniProtKB-UniRule"/>
</dbReference>
<evidence type="ECO:0000313" key="6">
    <source>
        <dbReference type="Proteomes" id="UP000565441"/>
    </source>
</evidence>
<dbReference type="PANTHER" id="PTHR22792:SF132">
    <property type="entry name" value="LA-RELATED PROTEIN 1"/>
    <property type="match status" value="1"/>
</dbReference>
<evidence type="ECO:0000259" key="4">
    <source>
        <dbReference type="PROSITE" id="PS50961"/>
    </source>
</evidence>
<dbReference type="SUPFAM" id="SSF46785">
    <property type="entry name" value="Winged helix' DNA-binding domain"/>
    <property type="match status" value="1"/>
</dbReference>
<feature type="compositionally biased region" description="Polar residues" evidence="3">
    <location>
        <begin position="319"/>
        <end position="329"/>
    </location>
</feature>
<reference evidence="5 6" key="1">
    <citation type="journal article" date="2020" name="ISME J.">
        <title>Uncovering the hidden diversity of litter-decomposition mechanisms in mushroom-forming fungi.</title>
        <authorList>
            <person name="Floudas D."/>
            <person name="Bentzer J."/>
            <person name="Ahren D."/>
            <person name="Johansson T."/>
            <person name="Persson P."/>
            <person name="Tunlid A."/>
        </authorList>
    </citation>
    <scope>NUCLEOTIDE SEQUENCE [LARGE SCALE GENOMIC DNA]</scope>
    <source>
        <strain evidence="5 6">CBS 661.87</strain>
    </source>
</reference>
<feature type="compositionally biased region" description="Pro residues" evidence="3">
    <location>
        <begin position="566"/>
        <end position="576"/>
    </location>
</feature>
<accession>A0A8H5HB68</accession>
<evidence type="ECO:0000256" key="1">
    <source>
        <dbReference type="ARBA" id="ARBA00022884"/>
    </source>
</evidence>
<dbReference type="SMART" id="SM00715">
    <property type="entry name" value="LA"/>
    <property type="match status" value="1"/>
</dbReference>
<gene>
    <name evidence="5" type="ORF">D9615_006132</name>
</gene>
<dbReference type="EMBL" id="JAACJP010000014">
    <property type="protein sequence ID" value="KAF5380054.1"/>
    <property type="molecule type" value="Genomic_DNA"/>
</dbReference>
<proteinExistence type="predicted"/>
<dbReference type="InterPro" id="IPR006630">
    <property type="entry name" value="La_HTH"/>
</dbReference>
<feature type="compositionally biased region" description="Basic residues" evidence="3">
    <location>
        <begin position="306"/>
        <end position="318"/>
    </location>
</feature>
<feature type="compositionally biased region" description="Acidic residues" evidence="3">
    <location>
        <begin position="1196"/>
        <end position="1214"/>
    </location>
</feature>
<feature type="compositionally biased region" description="Low complexity" evidence="3">
    <location>
        <begin position="604"/>
        <end position="618"/>
    </location>
</feature>
<dbReference type="PANTHER" id="PTHR22792">
    <property type="entry name" value="LUPUS LA PROTEIN-RELATED"/>
    <property type="match status" value="1"/>
</dbReference>
<dbReference type="InterPro" id="IPR045180">
    <property type="entry name" value="La_dom_prot"/>
</dbReference>
<organism evidence="5 6">
    <name type="scientific">Tricholomella constricta</name>
    <dbReference type="NCBI Taxonomy" id="117010"/>
    <lineage>
        <taxon>Eukaryota</taxon>
        <taxon>Fungi</taxon>
        <taxon>Dikarya</taxon>
        <taxon>Basidiomycota</taxon>
        <taxon>Agaricomycotina</taxon>
        <taxon>Agaricomycetes</taxon>
        <taxon>Agaricomycetidae</taxon>
        <taxon>Agaricales</taxon>
        <taxon>Tricholomatineae</taxon>
        <taxon>Lyophyllaceae</taxon>
        <taxon>Tricholomella</taxon>
    </lineage>
</organism>
<evidence type="ECO:0000256" key="3">
    <source>
        <dbReference type="SAM" id="MobiDB-lite"/>
    </source>
</evidence>
<feature type="compositionally biased region" description="Polar residues" evidence="3">
    <location>
        <begin position="553"/>
        <end position="563"/>
    </location>
</feature>
<feature type="compositionally biased region" description="Low complexity" evidence="3">
    <location>
        <begin position="1"/>
        <end position="16"/>
    </location>
</feature>
<feature type="region of interest" description="Disordered" evidence="3">
    <location>
        <begin position="677"/>
        <end position="700"/>
    </location>
</feature>
<dbReference type="Proteomes" id="UP000565441">
    <property type="component" value="Unassembled WGS sequence"/>
</dbReference>
<feature type="compositionally biased region" description="Polar residues" evidence="3">
    <location>
        <begin position="455"/>
        <end position="470"/>
    </location>
</feature>
<feature type="region of interest" description="Disordered" evidence="3">
    <location>
        <begin position="455"/>
        <end position="636"/>
    </location>
</feature>
<feature type="compositionally biased region" description="Basic residues" evidence="3">
    <location>
        <begin position="720"/>
        <end position="733"/>
    </location>
</feature>
<dbReference type="AlphaFoldDB" id="A0A8H5HB68"/>
<keyword evidence="6" id="KW-1185">Reference proteome</keyword>
<feature type="compositionally biased region" description="Low complexity" evidence="3">
    <location>
        <begin position="400"/>
        <end position="411"/>
    </location>
</feature>
<evidence type="ECO:0000256" key="2">
    <source>
        <dbReference type="PROSITE-ProRule" id="PRU00332"/>
    </source>
</evidence>
<feature type="region of interest" description="Disordered" evidence="3">
    <location>
        <begin position="714"/>
        <end position="738"/>
    </location>
</feature>
<dbReference type="GO" id="GO:0005737">
    <property type="term" value="C:cytoplasm"/>
    <property type="evidence" value="ECO:0007669"/>
    <property type="project" value="UniProtKB-ARBA"/>
</dbReference>
<dbReference type="InterPro" id="IPR036390">
    <property type="entry name" value="WH_DNA-bd_sf"/>
</dbReference>
<dbReference type="InterPro" id="IPR036388">
    <property type="entry name" value="WH-like_DNA-bd_sf"/>
</dbReference>
<dbReference type="PROSITE" id="PS50961">
    <property type="entry name" value="HTH_LA"/>
    <property type="match status" value="1"/>
</dbReference>
<keyword evidence="1 2" id="KW-0694">RNA-binding</keyword>
<feature type="region of interest" description="Disordered" evidence="3">
    <location>
        <begin position="876"/>
        <end position="910"/>
    </location>
</feature>
<comment type="caution">
    <text evidence="5">The sequence shown here is derived from an EMBL/GenBank/DDBJ whole genome shotgun (WGS) entry which is preliminary data.</text>
</comment>
<dbReference type="Gene3D" id="1.10.10.10">
    <property type="entry name" value="Winged helix-like DNA-binding domain superfamily/Winged helix DNA-binding domain"/>
    <property type="match status" value="1"/>
</dbReference>
<dbReference type="OrthoDB" id="340227at2759"/>
<feature type="region of interest" description="Disordered" evidence="3">
    <location>
        <begin position="226"/>
        <end position="411"/>
    </location>
</feature>
<feature type="region of interest" description="Disordered" evidence="3">
    <location>
        <begin position="1187"/>
        <end position="1214"/>
    </location>
</feature>
<feature type="compositionally biased region" description="Polar residues" evidence="3">
    <location>
        <begin position="35"/>
        <end position="63"/>
    </location>
</feature>
<sequence>MVSPSNSSQPKNPPLSYADSAKKAQNIKSPISHHTLAQSVSITAPANANSNPLDSSPLTSKPAQSPAEVTFTSHEPTANPASPPPTPRTIEATDAKTPHSTNRPSNDLATKALSIVAAHTAAPKGPTVNVWSLRMEQMAAAARSVPQPATQSHLPAPQSISMPPKPAFPADRQSTKFQSLKAPTDSAAKTALGPSAKTAPNGVTLPVYHDPFVVRMDIDHVRAQTVPPPIDTESWPEVGRSVPTTTTTSTEHHDSKEVGGNGSPTALEADSTPAGTSTSRKGEKTKWVPIPPEELQAAADALAKSSRSRQHSGSRKSNTRSGNLNNNATQGSGSGQGQNHHVQSTAQSRVHSRSESLQSSPRFPRGRRLPGDDPVTGVSGYGGPGISEHNSKYFPRSGASSPSLQIQPHLQPLPQPIRSADALQAPVYTNCSSTNGPGMMPGMSYPIPLYSQGPTQPSANGMAQTQYMSNQPPPIPPHAQQHFMPLPVHPLPPRPSFHHSPGRTPPLPPPASYTHQHPHQHQHPFPPYSMYPPYDYPAHSPGGQPQPYGYWNGHSSQPGSGHNSPAYPPSHPPSLYGPPFASAYPPRQQQTHQDREQRARWGPSATTNTNSSNATTSRRATEAEDSALIHPPPPELSLPVAGYRPAAAAVPSPPIISTDSAGVVFGSIASLCPSPAPLVNGSNHEEKGEDDASSTAGEGEKPFAKFSIGVAPGEIGPARVRSRAHSQSGKRSRTATEEGLAEVKEDLAGALARVKVIDLTDATKDLKDAAKWEFGTATSVHGDEPDSTLQVEVVPVSKEAKEQGKIDNTNVLPPILPSITGFDSPLRTSFASTGSSPRQLQLRLQQLSVSVPPTGGVDSGDADAFEVKDYGYGFGSGSRGSVSPPDGAQGQGPDAEHEKTNMGPEREKDRDYRYKDKRDMEVPVRPRRGGGYVGGYGGHDRGGEGRGYVRRGRGMNGFGRGFGRRGGVGGFQPPPHQRLPPFTVTPPSGHFQPMVNSMGDMTNGFYPQRPNLNLTTYIPTGFETYGPPMPAAPPSHPAPPVPVPVSPISFPLDPTRWYLLGQLEYYLSPQNMAQDFFLRRQVGHLQRHPYRLPTSYTDCILGQMDSRGWVPIALIASFNRVRQLTMDIQLVRDVLMLSSVVQVQDEWVRMASWEQFVLPDAAPSSIERGYGEPHGRIYHGEITRQGVERSVPMAEGEQEGEGDGDAEVDDDEEEDVVFVMTREEEGSTPWSLERRA</sequence>
<evidence type="ECO:0000313" key="5">
    <source>
        <dbReference type="EMBL" id="KAF5380054.1"/>
    </source>
</evidence>
<feature type="compositionally biased region" description="Polar residues" evidence="3">
    <location>
        <begin position="339"/>
        <end position="361"/>
    </location>
</feature>
<dbReference type="CDD" id="cd07323">
    <property type="entry name" value="LAM"/>
    <property type="match status" value="1"/>
</dbReference>